<dbReference type="AlphaFoldDB" id="A0A1T4N956"/>
<protein>
    <recommendedName>
        <fullName evidence="3">AMP nucleosidase</fullName>
        <ecNumber evidence="2">3.2.2.4</ecNumber>
    </recommendedName>
    <alternativeName>
        <fullName evidence="3">AMP nucleosidase</fullName>
    </alternativeName>
</protein>
<proteinExistence type="predicted"/>
<organism evidence="6 7">
    <name type="scientific">Oceanospirillum multiglobuliferum</name>
    <dbReference type="NCBI Taxonomy" id="64969"/>
    <lineage>
        <taxon>Bacteria</taxon>
        <taxon>Pseudomonadati</taxon>
        <taxon>Pseudomonadota</taxon>
        <taxon>Gammaproteobacteria</taxon>
        <taxon>Oceanospirillales</taxon>
        <taxon>Oceanospirillaceae</taxon>
        <taxon>Oceanospirillum</taxon>
    </lineage>
</organism>
<dbReference type="PANTHER" id="PTHR43393:SF1">
    <property type="entry name" value="PYRIMIDINE_PURINE NUCLEOTIDE 5'-MONOPHOSPHATE NUCLEOSIDASE"/>
    <property type="match status" value="1"/>
</dbReference>
<evidence type="ECO:0000259" key="4">
    <source>
        <dbReference type="Pfam" id="PF11892"/>
    </source>
</evidence>
<comment type="catalytic activity">
    <reaction evidence="1">
        <text>AMP + H2O = D-ribose 5-phosphate + adenine</text>
        <dbReference type="Rhea" id="RHEA:20129"/>
        <dbReference type="ChEBI" id="CHEBI:15377"/>
        <dbReference type="ChEBI" id="CHEBI:16708"/>
        <dbReference type="ChEBI" id="CHEBI:78346"/>
        <dbReference type="ChEBI" id="CHEBI:456215"/>
        <dbReference type="EC" id="3.2.2.4"/>
    </reaction>
</comment>
<accession>A0A1T4N956</accession>
<sequence length="462" mass="51097">MTQTSTGTGIDIIVSPEGSLEVLSQDEVNRLKCTAENGQYDLLRGCALAVLNCGSHTDDSKAVLEQHKLFDIEVLQQDRGVKLKLTQAPETAFVEGEMIRGIREHLSAVLRDIVYVSNEIQHSKRFNLHDTDGITNAIFHILRNARALKPNRKPNLVVCWGGHSISREEYRYTKEVGHELGLRAMNICTGCGPGAMKGPMKGANLAHAKQRISNGRYLGISEPGIIAAESPNPIVNELVILPDIEKRLEAFVRIGHGIIVFPGGAGTAEEILYLLGILLNPENDTLPFPVIFTGPSNSKAYWQKIDQFIGLTLGEKAQKRYQIIVDDPAAVAKAMQTGIIEVENFRRAQNDAFYFNWRLKISEAFQMPFEPSHENMAGLNIHLEQPPHELAANLRRVFSGIVAGNVKAPGIIAIEKYGPFQINGSPEIMAPLDELLKSFVQQQRMKLPGTVYNPCYEIVKGC</sequence>
<dbReference type="RefSeq" id="WP_078744678.1">
    <property type="nucleotide sequence ID" value="NZ_FUXG01000005.1"/>
</dbReference>
<dbReference type="InterPro" id="IPR027820">
    <property type="entry name" value="PpnN_N"/>
</dbReference>
<dbReference type="Pfam" id="PF14793">
    <property type="entry name" value="DUF4478"/>
    <property type="match status" value="1"/>
</dbReference>
<dbReference type="Gene3D" id="3.30.1850.10">
    <property type="entry name" value="MoCo carrier protein-like"/>
    <property type="match status" value="1"/>
</dbReference>
<dbReference type="STRING" id="64969.SAMN02745127_01057"/>
<evidence type="ECO:0000256" key="1">
    <source>
        <dbReference type="ARBA" id="ARBA00000274"/>
    </source>
</evidence>
<evidence type="ECO:0000313" key="6">
    <source>
        <dbReference type="EMBL" id="OPX55883.1"/>
    </source>
</evidence>
<evidence type="ECO:0000259" key="5">
    <source>
        <dbReference type="Pfam" id="PF14793"/>
    </source>
</evidence>
<name>A0A1T4N956_9GAMM</name>
<dbReference type="InterPro" id="IPR021826">
    <property type="entry name" value="PpnN_C"/>
</dbReference>
<feature type="domain" description="Pyrimidine/purine nucleotide 5'-monophosphate nucleosidase N-terminal" evidence="5">
    <location>
        <begin position="13"/>
        <end position="120"/>
    </location>
</feature>
<evidence type="ECO:0000256" key="2">
    <source>
        <dbReference type="ARBA" id="ARBA00011985"/>
    </source>
</evidence>
<evidence type="ECO:0000313" key="7">
    <source>
        <dbReference type="Proteomes" id="UP000191418"/>
    </source>
</evidence>
<evidence type="ECO:0000256" key="3">
    <source>
        <dbReference type="ARBA" id="ARBA00031983"/>
    </source>
</evidence>
<dbReference type="InterPro" id="IPR031100">
    <property type="entry name" value="LOG_fam"/>
</dbReference>
<dbReference type="InterPro" id="IPR052341">
    <property type="entry name" value="LOG_family_nucleotidases"/>
</dbReference>
<reference evidence="6 7" key="1">
    <citation type="submission" date="2017-01" db="EMBL/GenBank/DDBJ databases">
        <title>Genome Sequencing of a Marine Spirillum, Oceanospirillum multiglobuliferum ATCC 33336, from Japan.</title>
        <authorList>
            <person name="Carney J.G."/>
            <person name="Trachtenberg A.M."/>
            <person name="Rheaume B.A."/>
            <person name="Linnane J.D."/>
            <person name="Pitts N.L."/>
            <person name="Mykles D.L."/>
            <person name="Maclea K.S."/>
        </authorList>
    </citation>
    <scope>NUCLEOTIDE SEQUENCE [LARGE SCALE GENOMIC DNA]</scope>
    <source>
        <strain evidence="6 7">ATCC 33336</strain>
    </source>
</reference>
<comment type="caution">
    <text evidence="6">The sequence shown here is derived from an EMBL/GenBank/DDBJ whole genome shotgun (WGS) entry which is preliminary data.</text>
</comment>
<keyword evidence="7" id="KW-1185">Reference proteome</keyword>
<gene>
    <name evidence="6" type="ORF">BTE48_06730</name>
</gene>
<dbReference type="Gene3D" id="3.40.50.450">
    <property type="match status" value="1"/>
</dbReference>
<dbReference type="PANTHER" id="PTHR43393">
    <property type="entry name" value="CYTOKININ RIBOSIDE 5'-MONOPHOSPHATE PHOSPHORIBOHYDROLASE"/>
    <property type="match status" value="1"/>
</dbReference>
<dbReference type="InterPro" id="IPR049788">
    <property type="entry name" value="PpnN"/>
</dbReference>
<dbReference type="NCBIfam" id="NF038390">
    <property type="entry name" value="Nsidase_PpnN"/>
    <property type="match status" value="1"/>
</dbReference>
<feature type="domain" description="Pyrimidine/purine nucleotide 5'-monophosphate nucleosidase C-terminal" evidence="4">
    <location>
        <begin position="341"/>
        <end position="459"/>
    </location>
</feature>
<dbReference type="Proteomes" id="UP000191418">
    <property type="component" value="Unassembled WGS sequence"/>
</dbReference>
<dbReference type="GO" id="GO:0008714">
    <property type="term" value="F:AMP nucleosidase activity"/>
    <property type="evidence" value="ECO:0007669"/>
    <property type="project" value="UniProtKB-EC"/>
</dbReference>
<dbReference type="EMBL" id="MTSM01000006">
    <property type="protein sequence ID" value="OPX55883.1"/>
    <property type="molecule type" value="Genomic_DNA"/>
</dbReference>
<dbReference type="Pfam" id="PF03641">
    <property type="entry name" value="Lysine_decarbox"/>
    <property type="match status" value="1"/>
</dbReference>
<dbReference type="InterPro" id="IPR037153">
    <property type="entry name" value="PpnN-like_sf"/>
</dbReference>
<dbReference type="EC" id="3.2.2.4" evidence="2"/>
<dbReference type="GO" id="GO:0005829">
    <property type="term" value="C:cytosol"/>
    <property type="evidence" value="ECO:0007669"/>
    <property type="project" value="TreeGrafter"/>
</dbReference>
<dbReference type="Pfam" id="PF11892">
    <property type="entry name" value="PpnN_C"/>
    <property type="match status" value="1"/>
</dbReference>
<dbReference type="SUPFAM" id="SSF102405">
    <property type="entry name" value="MCP/YpsA-like"/>
    <property type="match status" value="1"/>
</dbReference>